<gene>
    <name evidence="1" type="ORF">A2991_02630</name>
</gene>
<evidence type="ECO:0000313" key="1">
    <source>
        <dbReference type="EMBL" id="OHA54146.1"/>
    </source>
</evidence>
<reference evidence="1 2" key="1">
    <citation type="journal article" date="2016" name="Nat. Commun.">
        <title>Thousands of microbial genomes shed light on interconnected biogeochemical processes in an aquifer system.</title>
        <authorList>
            <person name="Anantharaman K."/>
            <person name="Brown C.T."/>
            <person name="Hug L.A."/>
            <person name="Sharon I."/>
            <person name="Castelle C.J."/>
            <person name="Probst A.J."/>
            <person name="Thomas B.C."/>
            <person name="Singh A."/>
            <person name="Wilkins M.J."/>
            <person name="Karaoz U."/>
            <person name="Brodie E.L."/>
            <person name="Williams K.H."/>
            <person name="Hubbard S.S."/>
            <person name="Banfield J.F."/>
        </authorList>
    </citation>
    <scope>NUCLEOTIDE SEQUENCE [LARGE SCALE GENOMIC DNA]</scope>
</reference>
<dbReference type="AlphaFoldDB" id="A0A1G2Q0N7"/>
<name>A0A1G2Q0N7_9BACT</name>
<protein>
    <submittedName>
        <fullName evidence="1">Uncharacterized protein</fullName>
    </submittedName>
</protein>
<sequence length="253" mass="29133">MTMTTPLSVHLSQLPASLVAELQKEFQKLHQNYFLSKWQPSQLDGALFCEAIYRILEYKDQGGYTRIGFKLNRFSVEASIRKNKNLPESVRLHVLKLLDLVFDFRNKRSVGHLGIIDVNEMDATMVLQCANWIVAELIRLETSMSPEDAQNEIKKIIERKVPIVEEIGGRLKCLNPGLKAWEQALVLCYQKYPEAIALDDLFNWIGYSNKGVLRSELAKLDKDGRLDFRDDRATLTKKGIIWVEKYISFEIVV</sequence>
<accession>A0A1G2Q0N7</accession>
<evidence type="ECO:0000313" key="2">
    <source>
        <dbReference type="Proteomes" id="UP000177865"/>
    </source>
</evidence>
<dbReference type="EMBL" id="MHSZ01000001">
    <property type="protein sequence ID" value="OHA54146.1"/>
    <property type="molecule type" value="Genomic_DNA"/>
</dbReference>
<organism evidence="1 2">
    <name type="scientific">Candidatus Terrybacteria bacterium RIFCSPLOWO2_01_FULL_58_14</name>
    <dbReference type="NCBI Taxonomy" id="1802369"/>
    <lineage>
        <taxon>Bacteria</taxon>
        <taxon>Candidatus Terryibacteriota</taxon>
    </lineage>
</organism>
<dbReference type="Proteomes" id="UP000177865">
    <property type="component" value="Unassembled WGS sequence"/>
</dbReference>
<proteinExistence type="predicted"/>
<comment type="caution">
    <text evidence="1">The sequence shown here is derived from an EMBL/GenBank/DDBJ whole genome shotgun (WGS) entry which is preliminary data.</text>
</comment>